<accession>A0A3E2GU56</accession>
<dbReference type="STRING" id="5539.A0A3E2GU56"/>
<feature type="transmembrane region" description="Helical" evidence="1">
    <location>
        <begin position="404"/>
        <end position="423"/>
    </location>
</feature>
<evidence type="ECO:0000313" key="2">
    <source>
        <dbReference type="EMBL" id="RFU24567.1"/>
    </source>
</evidence>
<comment type="caution">
    <text evidence="2">The sequence shown here is derived from an EMBL/GenBank/DDBJ whole genome shotgun (WGS) entry which is preliminary data.</text>
</comment>
<dbReference type="OMA" id="EYSAKRY"/>
<dbReference type="Proteomes" id="UP000258309">
    <property type="component" value="Unassembled WGS sequence"/>
</dbReference>
<name>A0A3E2GU56_SCYLI</name>
<dbReference type="EMBL" id="NCSJ02000431">
    <property type="protein sequence ID" value="RFU24567.1"/>
    <property type="molecule type" value="Genomic_DNA"/>
</dbReference>
<dbReference type="OrthoDB" id="529273at2759"/>
<feature type="non-terminal residue" evidence="2">
    <location>
        <position position="1"/>
    </location>
</feature>
<organism evidence="2 3">
    <name type="scientific">Scytalidium lignicola</name>
    <name type="common">Hyphomycete</name>
    <dbReference type="NCBI Taxonomy" id="5539"/>
    <lineage>
        <taxon>Eukaryota</taxon>
        <taxon>Fungi</taxon>
        <taxon>Dikarya</taxon>
        <taxon>Ascomycota</taxon>
        <taxon>Pezizomycotina</taxon>
        <taxon>Leotiomycetes</taxon>
        <taxon>Leotiomycetes incertae sedis</taxon>
        <taxon>Scytalidium</taxon>
    </lineage>
</organism>
<keyword evidence="1" id="KW-0812">Transmembrane</keyword>
<dbReference type="AlphaFoldDB" id="A0A3E2GU56"/>
<keyword evidence="1" id="KW-1133">Transmembrane helix</keyword>
<protein>
    <submittedName>
        <fullName evidence="2">Uncharacterized protein</fullName>
    </submittedName>
</protein>
<feature type="non-terminal residue" evidence="2">
    <location>
        <position position="505"/>
    </location>
</feature>
<keyword evidence="1" id="KW-0472">Membrane</keyword>
<evidence type="ECO:0000313" key="3">
    <source>
        <dbReference type="Proteomes" id="UP000258309"/>
    </source>
</evidence>
<proteinExistence type="predicted"/>
<evidence type="ECO:0000256" key="1">
    <source>
        <dbReference type="SAM" id="Phobius"/>
    </source>
</evidence>
<reference evidence="2 3" key="1">
    <citation type="submission" date="2018-05" db="EMBL/GenBank/DDBJ databases">
        <title>Draft genome sequence of Scytalidium lignicola DSM 105466, a ubiquitous saprotrophic fungus.</title>
        <authorList>
            <person name="Buettner E."/>
            <person name="Gebauer A.M."/>
            <person name="Hofrichter M."/>
            <person name="Liers C."/>
            <person name="Kellner H."/>
        </authorList>
    </citation>
    <scope>NUCLEOTIDE SEQUENCE [LARGE SCALE GENOMIC DNA]</scope>
    <source>
        <strain evidence="2 3">DSM 105466</strain>
    </source>
</reference>
<keyword evidence="3" id="KW-1185">Reference proteome</keyword>
<sequence>MWKAVAGCRVSGRRDSTNDLRTLGKLRFYAAIVARKLDLSLPYTQLTGLLFVIIVSNVPAPLWAASLTPHLTTIHNTATITSPVLGNDNFSSIFPTDYSWNIYQKFTSPSLGTFSDYVARYFLSSLLIIGAHASNASQTVSRFDNTQMLYVGRSYGVGASVGLLDQHLSEYGHKGQDYLEGYTYNETGFSTVVNCSYNRENPWQLVEVQEEDEGMPALYWAKGTDAAIVAWTSCINPQTVNVKNQTATIYIAAGDQYAPLKNVTCTVRYEPKLFNIEVSRVGKNISVTPLSDFTGTLDPEWHIRNLALEQLQLISQSSTTLYFSSIGDSLLANMAVSTAVRNSSSTASNLAAVADSFTYMLDSILLALTSAQTQMPTFSMNTSLSQELHVQRTLTAVQFGSRSFIIALSCINALTVLALICFASRTKFWKDLPSFNTLDLGSVIVASTPGGQKRGWNGDWDHSQSKTGLGRMRFKVSYRSVGESDFAWVLALGSEDQREVHDAES</sequence>
<gene>
    <name evidence="2" type="ORF">B7463_g11774</name>
</gene>